<dbReference type="SUPFAM" id="SSF51735">
    <property type="entry name" value="NAD(P)-binding Rossmann-fold domains"/>
    <property type="match status" value="1"/>
</dbReference>
<sequence length="196" mass="20383">MTIGMIGAGSVAMAFARYLLASGHEVELSNSRGPDTLARQLSELGSRARAVTAAEAASNNVVLLAVPWARIREALSGLPPWDNRILIDATNPYIVGGLENLHGRASSDIVSELAPGAKLVKALNTLVVENFESGATVPGGRRVVFMSGNDHLAKKQFRSLLSPAGFAIVDLGTLQVGGLVQQAGGPLVGPDFAVMT</sequence>
<accession>A0A7W8EBU1</accession>
<organism evidence="3 4">
    <name type="scientific">Granulicella mallensis</name>
    <dbReference type="NCBI Taxonomy" id="940614"/>
    <lineage>
        <taxon>Bacteria</taxon>
        <taxon>Pseudomonadati</taxon>
        <taxon>Acidobacteriota</taxon>
        <taxon>Terriglobia</taxon>
        <taxon>Terriglobales</taxon>
        <taxon>Acidobacteriaceae</taxon>
        <taxon>Granulicella</taxon>
    </lineage>
</organism>
<dbReference type="Pfam" id="PF03807">
    <property type="entry name" value="F420_oxidored"/>
    <property type="match status" value="1"/>
</dbReference>
<evidence type="ECO:0000313" key="3">
    <source>
        <dbReference type="EMBL" id="MBB5064940.1"/>
    </source>
</evidence>
<protein>
    <recommendedName>
        <fullName evidence="2">Pyrroline-5-carboxylate reductase catalytic N-terminal domain-containing protein</fullName>
    </recommendedName>
</protein>
<name>A0A7W8EBU1_9BACT</name>
<comment type="caution">
    <text evidence="3">The sequence shown here is derived from an EMBL/GenBank/DDBJ whole genome shotgun (WGS) entry which is preliminary data.</text>
</comment>
<keyword evidence="1" id="KW-0560">Oxidoreductase</keyword>
<dbReference type="PANTHER" id="PTHR14239:SF10">
    <property type="entry name" value="REDUCTASE"/>
    <property type="match status" value="1"/>
</dbReference>
<dbReference type="EMBL" id="JACHIO010000013">
    <property type="protein sequence ID" value="MBB5064940.1"/>
    <property type="molecule type" value="Genomic_DNA"/>
</dbReference>
<feature type="domain" description="Pyrroline-5-carboxylate reductase catalytic N-terminal" evidence="2">
    <location>
        <begin position="2"/>
        <end position="92"/>
    </location>
</feature>
<dbReference type="InterPro" id="IPR051267">
    <property type="entry name" value="STEAP_metalloreductase"/>
</dbReference>
<gene>
    <name evidence="3" type="ORF">HDF15_003302</name>
</gene>
<evidence type="ECO:0000313" key="4">
    <source>
        <dbReference type="Proteomes" id="UP000584867"/>
    </source>
</evidence>
<dbReference type="PANTHER" id="PTHR14239">
    <property type="entry name" value="DUDULIN-RELATED"/>
    <property type="match status" value="1"/>
</dbReference>
<dbReference type="InterPro" id="IPR028939">
    <property type="entry name" value="P5C_Rdtase_cat_N"/>
</dbReference>
<dbReference type="InterPro" id="IPR036291">
    <property type="entry name" value="NAD(P)-bd_dom_sf"/>
</dbReference>
<proteinExistence type="predicted"/>
<dbReference type="RefSeq" id="WP_184257245.1">
    <property type="nucleotide sequence ID" value="NZ_JACHIO010000013.1"/>
</dbReference>
<dbReference type="GO" id="GO:0016491">
    <property type="term" value="F:oxidoreductase activity"/>
    <property type="evidence" value="ECO:0007669"/>
    <property type="project" value="UniProtKB-KW"/>
</dbReference>
<dbReference type="Proteomes" id="UP000584867">
    <property type="component" value="Unassembled WGS sequence"/>
</dbReference>
<reference evidence="3 4" key="1">
    <citation type="submission" date="2020-08" db="EMBL/GenBank/DDBJ databases">
        <title>Genomic Encyclopedia of Type Strains, Phase IV (KMG-V): Genome sequencing to study the core and pangenomes of soil and plant-associated prokaryotes.</title>
        <authorList>
            <person name="Whitman W."/>
        </authorList>
    </citation>
    <scope>NUCLEOTIDE SEQUENCE [LARGE SCALE GENOMIC DNA]</scope>
    <source>
        <strain evidence="3 4">X5P3</strain>
    </source>
</reference>
<dbReference type="Gene3D" id="3.40.50.720">
    <property type="entry name" value="NAD(P)-binding Rossmann-like Domain"/>
    <property type="match status" value="1"/>
</dbReference>
<evidence type="ECO:0000256" key="1">
    <source>
        <dbReference type="ARBA" id="ARBA00023002"/>
    </source>
</evidence>
<evidence type="ECO:0000259" key="2">
    <source>
        <dbReference type="Pfam" id="PF03807"/>
    </source>
</evidence>
<dbReference type="AlphaFoldDB" id="A0A7W8EBU1"/>